<dbReference type="Gene3D" id="6.10.250.690">
    <property type="match status" value="1"/>
</dbReference>
<evidence type="ECO:0000256" key="3">
    <source>
        <dbReference type="ARBA" id="ARBA00023015"/>
    </source>
</evidence>
<dbReference type="InterPro" id="IPR001789">
    <property type="entry name" value="Sig_transdc_resp-reg_receiver"/>
</dbReference>
<dbReference type="InterPro" id="IPR011006">
    <property type="entry name" value="CheY-like_superfamily"/>
</dbReference>
<feature type="modified residue" description="4-aspartylphosphate" evidence="6">
    <location>
        <position position="75"/>
    </location>
</feature>
<dbReference type="Pfam" id="PF00486">
    <property type="entry name" value="Trans_reg_C"/>
    <property type="match status" value="1"/>
</dbReference>
<keyword evidence="1 6" id="KW-0597">Phosphoprotein</keyword>
<name>A0ABX2G6B5_9BURK</name>
<dbReference type="Pfam" id="PF00072">
    <property type="entry name" value="Response_reg"/>
    <property type="match status" value="1"/>
</dbReference>
<comment type="caution">
    <text evidence="10">The sequence shown here is derived from an EMBL/GenBank/DDBJ whole genome shotgun (WGS) entry which is preliminary data.</text>
</comment>
<dbReference type="InterPro" id="IPR036388">
    <property type="entry name" value="WH-like_DNA-bd_sf"/>
</dbReference>
<proteinExistence type="predicted"/>
<feature type="domain" description="Response regulatory" evidence="8">
    <location>
        <begin position="26"/>
        <end position="139"/>
    </location>
</feature>
<dbReference type="EMBL" id="JABSNM010000019">
    <property type="protein sequence ID" value="NRT57842.1"/>
    <property type="molecule type" value="Genomic_DNA"/>
</dbReference>
<keyword evidence="2" id="KW-0902">Two-component regulatory system</keyword>
<evidence type="ECO:0000313" key="10">
    <source>
        <dbReference type="EMBL" id="NRT57842.1"/>
    </source>
</evidence>
<evidence type="ECO:0000256" key="4">
    <source>
        <dbReference type="ARBA" id="ARBA00023125"/>
    </source>
</evidence>
<dbReference type="PANTHER" id="PTHR48111:SF4">
    <property type="entry name" value="DNA-BINDING DUAL TRANSCRIPTIONAL REGULATOR OMPR"/>
    <property type="match status" value="1"/>
</dbReference>
<evidence type="ECO:0000256" key="6">
    <source>
        <dbReference type="PROSITE-ProRule" id="PRU00169"/>
    </source>
</evidence>
<evidence type="ECO:0000259" key="9">
    <source>
        <dbReference type="PROSITE" id="PS51755"/>
    </source>
</evidence>
<keyword evidence="5" id="KW-0804">Transcription</keyword>
<feature type="domain" description="OmpR/PhoB-type" evidence="9">
    <location>
        <begin position="160"/>
        <end position="260"/>
    </location>
</feature>
<evidence type="ECO:0000256" key="5">
    <source>
        <dbReference type="ARBA" id="ARBA00023163"/>
    </source>
</evidence>
<dbReference type="PANTHER" id="PTHR48111">
    <property type="entry name" value="REGULATOR OF RPOS"/>
    <property type="match status" value="1"/>
</dbReference>
<dbReference type="SMART" id="SM00448">
    <property type="entry name" value="REC"/>
    <property type="match status" value="1"/>
</dbReference>
<dbReference type="Gene3D" id="1.10.10.10">
    <property type="entry name" value="Winged helix-like DNA-binding domain superfamily/Winged helix DNA-binding domain"/>
    <property type="match status" value="1"/>
</dbReference>
<feature type="DNA-binding region" description="OmpR/PhoB-type" evidence="7">
    <location>
        <begin position="160"/>
        <end position="260"/>
    </location>
</feature>
<keyword evidence="11" id="KW-1185">Reference proteome</keyword>
<dbReference type="PROSITE" id="PS50110">
    <property type="entry name" value="RESPONSE_REGULATORY"/>
    <property type="match status" value="1"/>
</dbReference>
<dbReference type="InterPro" id="IPR016032">
    <property type="entry name" value="Sig_transdc_resp-reg_C-effctor"/>
</dbReference>
<dbReference type="InterPro" id="IPR039420">
    <property type="entry name" value="WalR-like"/>
</dbReference>
<gene>
    <name evidence="10" type="ORF">HNQ01_003603</name>
</gene>
<dbReference type="RefSeq" id="WP_173806874.1">
    <property type="nucleotide sequence ID" value="NZ_JABSNM010000019.1"/>
</dbReference>
<dbReference type="Gene3D" id="3.40.50.2300">
    <property type="match status" value="1"/>
</dbReference>
<dbReference type="GO" id="GO:0003677">
    <property type="term" value="F:DNA binding"/>
    <property type="evidence" value="ECO:0007669"/>
    <property type="project" value="UniProtKB-KW"/>
</dbReference>
<dbReference type="Proteomes" id="UP001516061">
    <property type="component" value="Unassembled WGS sequence"/>
</dbReference>
<sequence length="266" mass="29479">MNASAPSTTLPPEGAGLGVTATVPRHILVVDDDPALRGLLAEYLGEHDLRVTAVASGREMFEVFDREAIDLVVLDLRLPGEDGLMLARALRERADVPIVLLTGRSEEADRVMGLELGADDYVTKPFSPRELLARLRAVMRRYQGGASAPAEAALPGEDRRRALRFAGWELNLRTRRLTAPDGRRVELGNHEFSLLAAFCSAPQRVLGREQLLAMSRLHSAEVYDRAVDVQVLRLRRKIEDDPFHPKLLVTERGAGYRLDAPVETLY</sequence>
<dbReference type="SMART" id="SM00862">
    <property type="entry name" value="Trans_reg_C"/>
    <property type="match status" value="1"/>
</dbReference>
<keyword evidence="3" id="KW-0805">Transcription regulation</keyword>
<accession>A0ABX2G6B5</accession>
<dbReference type="CDD" id="cd00383">
    <property type="entry name" value="trans_reg_C"/>
    <property type="match status" value="1"/>
</dbReference>
<protein>
    <submittedName>
        <fullName evidence="10">DNA-binding response OmpR family regulator</fullName>
    </submittedName>
</protein>
<evidence type="ECO:0000256" key="2">
    <source>
        <dbReference type="ARBA" id="ARBA00023012"/>
    </source>
</evidence>
<dbReference type="InterPro" id="IPR001867">
    <property type="entry name" value="OmpR/PhoB-type_DNA-bd"/>
</dbReference>
<dbReference type="SUPFAM" id="SSF46894">
    <property type="entry name" value="C-terminal effector domain of the bipartite response regulators"/>
    <property type="match status" value="1"/>
</dbReference>
<evidence type="ECO:0000313" key="11">
    <source>
        <dbReference type="Proteomes" id="UP001516061"/>
    </source>
</evidence>
<evidence type="ECO:0000256" key="7">
    <source>
        <dbReference type="PROSITE-ProRule" id="PRU01091"/>
    </source>
</evidence>
<evidence type="ECO:0000259" key="8">
    <source>
        <dbReference type="PROSITE" id="PS50110"/>
    </source>
</evidence>
<keyword evidence="4 7" id="KW-0238">DNA-binding</keyword>
<evidence type="ECO:0000256" key="1">
    <source>
        <dbReference type="ARBA" id="ARBA00022553"/>
    </source>
</evidence>
<organism evidence="10 11">
    <name type="scientific">Sphaerotilus uruguayifluvii</name>
    <dbReference type="NCBI Taxonomy" id="2735897"/>
    <lineage>
        <taxon>Bacteria</taxon>
        <taxon>Pseudomonadati</taxon>
        <taxon>Pseudomonadota</taxon>
        <taxon>Betaproteobacteria</taxon>
        <taxon>Burkholderiales</taxon>
        <taxon>Sphaerotilaceae</taxon>
        <taxon>Sphaerotilus</taxon>
    </lineage>
</organism>
<dbReference type="PROSITE" id="PS51755">
    <property type="entry name" value="OMPR_PHOB"/>
    <property type="match status" value="1"/>
</dbReference>
<dbReference type="SUPFAM" id="SSF52172">
    <property type="entry name" value="CheY-like"/>
    <property type="match status" value="1"/>
</dbReference>
<reference evidence="10 11" key="1">
    <citation type="submission" date="2020-05" db="EMBL/GenBank/DDBJ databases">
        <title>Genomic Encyclopedia of Type Strains, Phase IV (KMG-V): Genome sequencing to study the core and pangenomes of soil and plant-associated prokaryotes.</title>
        <authorList>
            <person name="Whitman W."/>
        </authorList>
    </citation>
    <scope>NUCLEOTIDE SEQUENCE [LARGE SCALE GENOMIC DNA]</scope>
    <source>
        <strain evidence="10 11">C29</strain>
    </source>
</reference>